<evidence type="ECO:0000256" key="4">
    <source>
        <dbReference type="ARBA" id="ARBA00022801"/>
    </source>
</evidence>
<dbReference type="Proteomes" id="UP000184035">
    <property type="component" value="Unassembled WGS sequence"/>
</dbReference>
<dbReference type="Gene3D" id="3.40.50.10740">
    <property type="entry name" value="Class I glutamine amidotransferase-like"/>
    <property type="match status" value="1"/>
</dbReference>
<reference evidence="9 10" key="1">
    <citation type="submission" date="2016-11" db="EMBL/GenBank/DDBJ databases">
        <authorList>
            <person name="Jaros S."/>
            <person name="Januszkiewicz K."/>
            <person name="Wedrychowicz H."/>
        </authorList>
    </citation>
    <scope>NUCLEOTIDE SEQUENCE [LARGE SCALE GENOMIC DNA]</scope>
    <source>
        <strain evidence="9 10">DSM 2631</strain>
    </source>
</reference>
<dbReference type="Pfam" id="PF02016">
    <property type="entry name" value="Peptidase_S66"/>
    <property type="match status" value="1"/>
</dbReference>
<keyword evidence="5" id="KW-0720">Serine protease</keyword>
<name>A0A1M4TLI7_9CLOT</name>
<dbReference type="AlphaFoldDB" id="A0A1M4TLI7"/>
<keyword evidence="2 9" id="KW-0121">Carboxypeptidase</keyword>
<proteinExistence type="inferred from homology"/>
<feature type="domain" description="LD-carboxypeptidase N-terminal" evidence="7">
    <location>
        <begin position="12"/>
        <end position="128"/>
    </location>
</feature>
<dbReference type="InterPro" id="IPR040449">
    <property type="entry name" value="Peptidase_S66_N"/>
</dbReference>
<dbReference type="PANTHER" id="PTHR30237">
    <property type="entry name" value="MURAMOYLTETRAPEPTIDE CARBOXYPEPTIDASE"/>
    <property type="match status" value="1"/>
</dbReference>
<evidence type="ECO:0000259" key="8">
    <source>
        <dbReference type="Pfam" id="PF17676"/>
    </source>
</evidence>
<dbReference type="OrthoDB" id="9807329at2"/>
<accession>A0A1M4TLI7</accession>
<feature type="active site" description="Charge relay system" evidence="6">
    <location>
        <position position="205"/>
    </location>
</feature>
<dbReference type="InterPro" id="IPR027461">
    <property type="entry name" value="Carboxypeptidase_A_C_sf"/>
</dbReference>
<comment type="similarity">
    <text evidence="1">Belongs to the peptidase S66 family.</text>
</comment>
<dbReference type="SUPFAM" id="SSF141986">
    <property type="entry name" value="LD-carboxypeptidase A C-terminal domain-like"/>
    <property type="match status" value="1"/>
</dbReference>
<evidence type="ECO:0000313" key="10">
    <source>
        <dbReference type="Proteomes" id="UP000184035"/>
    </source>
</evidence>
<protein>
    <submittedName>
        <fullName evidence="9">Muramoyltetrapeptide carboxypeptidase</fullName>
    </submittedName>
</protein>
<dbReference type="PIRSF" id="PIRSF028757">
    <property type="entry name" value="LD-carboxypeptidase"/>
    <property type="match status" value="1"/>
</dbReference>
<dbReference type="GO" id="GO:0006508">
    <property type="term" value="P:proteolysis"/>
    <property type="evidence" value="ECO:0007669"/>
    <property type="project" value="UniProtKB-KW"/>
</dbReference>
<dbReference type="InterPro" id="IPR040921">
    <property type="entry name" value="Peptidase_S66C"/>
</dbReference>
<dbReference type="RefSeq" id="WP_072892583.1">
    <property type="nucleotide sequence ID" value="NZ_FQVM01000003.1"/>
</dbReference>
<dbReference type="InterPro" id="IPR027478">
    <property type="entry name" value="LdcA_N"/>
</dbReference>
<dbReference type="Gene3D" id="3.50.30.60">
    <property type="entry name" value="LD-carboxypeptidase A C-terminal domain-like"/>
    <property type="match status" value="1"/>
</dbReference>
<sequence length="305" mass="34631">MLGKKLCFGDTIGIVAPASCDDDNVINEKIEIFKSLGFKIKKGRHLYDKYGYLAGKDKERADDLNEMFANPKIKAIICYRGGYGSIRMLKYLDLSIIKKNPKIFCGFSDITLILNYLYKKCNLITFHGPMINSKLSDPITKESLFKALVKGTHPYNIPLYKNCNYYNFRKPTTSGILVGGNLSLICNSLKTPYEIDTKNKILLIEDVSENIYSIDRMLNQLIYSKKLLDCKGIILGYFTPNINDKRKNNFSFNELIKKLLIPLKKPIITNFPSGHEYPNITLPIGSLVEIDSLQKKLSIKSSVVK</sequence>
<keyword evidence="3" id="KW-0645">Protease</keyword>
<keyword evidence="4" id="KW-0378">Hydrolase</keyword>
<dbReference type="Pfam" id="PF17676">
    <property type="entry name" value="Peptidase_S66C"/>
    <property type="match status" value="1"/>
</dbReference>
<dbReference type="InterPro" id="IPR029062">
    <property type="entry name" value="Class_I_gatase-like"/>
</dbReference>
<dbReference type="CDD" id="cd07025">
    <property type="entry name" value="Peptidase_S66"/>
    <property type="match status" value="1"/>
</dbReference>
<evidence type="ECO:0000259" key="7">
    <source>
        <dbReference type="Pfam" id="PF02016"/>
    </source>
</evidence>
<evidence type="ECO:0000256" key="5">
    <source>
        <dbReference type="ARBA" id="ARBA00022825"/>
    </source>
</evidence>
<dbReference type="GO" id="GO:0008236">
    <property type="term" value="F:serine-type peptidase activity"/>
    <property type="evidence" value="ECO:0007669"/>
    <property type="project" value="UniProtKB-KW"/>
</dbReference>
<keyword evidence="10" id="KW-1185">Reference proteome</keyword>
<feature type="domain" description="LD-carboxypeptidase C-terminal" evidence="8">
    <location>
        <begin position="174"/>
        <end position="290"/>
    </location>
</feature>
<gene>
    <name evidence="9" type="ORF">SAMN05443638_1035</name>
</gene>
<feature type="active site" description="Charge relay system" evidence="6">
    <location>
        <position position="275"/>
    </location>
</feature>
<evidence type="ECO:0000256" key="3">
    <source>
        <dbReference type="ARBA" id="ARBA00022670"/>
    </source>
</evidence>
<organism evidence="9 10">
    <name type="scientific">Clostridium fallax</name>
    <dbReference type="NCBI Taxonomy" id="1533"/>
    <lineage>
        <taxon>Bacteria</taxon>
        <taxon>Bacillati</taxon>
        <taxon>Bacillota</taxon>
        <taxon>Clostridia</taxon>
        <taxon>Eubacteriales</taxon>
        <taxon>Clostridiaceae</taxon>
        <taxon>Clostridium</taxon>
    </lineage>
</organism>
<feature type="active site" description="Nucleophile" evidence="6">
    <location>
        <position position="108"/>
    </location>
</feature>
<evidence type="ECO:0000313" key="9">
    <source>
        <dbReference type="EMBL" id="SHE45298.1"/>
    </source>
</evidence>
<dbReference type="InterPro" id="IPR003507">
    <property type="entry name" value="S66_fam"/>
</dbReference>
<dbReference type="PANTHER" id="PTHR30237:SF2">
    <property type="entry name" value="MUREIN TETRAPEPTIDE CARBOXYPEPTIDASE"/>
    <property type="match status" value="1"/>
</dbReference>
<dbReference type="STRING" id="1533.SAMN05443638_1035"/>
<dbReference type="GO" id="GO:0004180">
    <property type="term" value="F:carboxypeptidase activity"/>
    <property type="evidence" value="ECO:0007669"/>
    <property type="project" value="UniProtKB-KW"/>
</dbReference>
<dbReference type="SUPFAM" id="SSF52317">
    <property type="entry name" value="Class I glutamine amidotransferase-like"/>
    <property type="match status" value="1"/>
</dbReference>
<evidence type="ECO:0000256" key="1">
    <source>
        <dbReference type="ARBA" id="ARBA00010233"/>
    </source>
</evidence>
<dbReference type="EMBL" id="FQVM01000003">
    <property type="protein sequence ID" value="SHE45298.1"/>
    <property type="molecule type" value="Genomic_DNA"/>
</dbReference>
<evidence type="ECO:0000256" key="2">
    <source>
        <dbReference type="ARBA" id="ARBA00022645"/>
    </source>
</evidence>
<evidence type="ECO:0000256" key="6">
    <source>
        <dbReference type="PIRSR" id="PIRSR028757-1"/>
    </source>
</evidence>